<proteinExistence type="predicted"/>
<name>A0A974A3Y0_9BRAD</name>
<protein>
    <submittedName>
        <fullName evidence="1">Uncharacterized protein</fullName>
    </submittedName>
</protein>
<accession>A0A974A3Y0</accession>
<dbReference type="AlphaFoldDB" id="A0A974A3Y0"/>
<reference evidence="1" key="1">
    <citation type="submission" date="2020-06" db="EMBL/GenBank/DDBJ databases">
        <title>Whole Genome Sequence of Bradyrhizobium sp. Strain 1S1.</title>
        <authorList>
            <person name="Bromfield E.S.P."/>
            <person name="Cloutier S."/>
        </authorList>
    </citation>
    <scope>NUCLEOTIDE SEQUENCE [LARGE SCALE GENOMIC DNA]</scope>
    <source>
        <strain evidence="1">1S1</strain>
    </source>
</reference>
<dbReference type="RefSeq" id="WP_166215164.1">
    <property type="nucleotide sequence ID" value="NZ_CP088285.1"/>
</dbReference>
<dbReference type="EMBL" id="JAAOLE020000001">
    <property type="protein sequence ID" value="NVI47670.1"/>
    <property type="molecule type" value="Genomic_DNA"/>
</dbReference>
<organism evidence="1">
    <name type="scientific">Bradyrhizobium septentrionale</name>
    <dbReference type="NCBI Taxonomy" id="1404411"/>
    <lineage>
        <taxon>Bacteria</taxon>
        <taxon>Pseudomonadati</taxon>
        <taxon>Pseudomonadota</taxon>
        <taxon>Alphaproteobacteria</taxon>
        <taxon>Hyphomicrobiales</taxon>
        <taxon>Nitrobacteraceae</taxon>
        <taxon>Bradyrhizobium</taxon>
    </lineage>
</organism>
<evidence type="ECO:0000313" key="1">
    <source>
        <dbReference type="EMBL" id="NVI47670.1"/>
    </source>
</evidence>
<gene>
    <name evidence="1" type="ORF">HAP48_032900</name>
</gene>
<comment type="caution">
    <text evidence="1">The sequence shown here is derived from an EMBL/GenBank/DDBJ whole genome shotgun (WGS) entry which is preliminary data.</text>
</comment>
<sequence length="75" mass="8389">MLVLPPDAPQIQIDECKMAFMAESQHLFPSIINILDPGEEETEANLHKMDLIDKELRAFGREMAMRATTTTKGSA</sequence>